<keyword evidence="2" id="KW-1185">Reference proteome</keyword>
<comment type="caution">
    <text evidence="1">The sequence shown here is derived from an EMBL/GenBank/DDBJ whole genome shotgun (WGS) entry which is preliminary data.</text>
</comment>
<sequence>MHRPTKRELKRISGGGGGRFQNTDSHTAPIPRHKHAHTETRAHTPKRPRRPGVHTGCASDRPKRFPPVLGQPSRRGGEEQQCSHAAGPCRTCKPARDTVERWVPLARSLAGRRRARVRAKASSRSQKRRRGGPLFFFSLFGTPGPLVFGRVCTYEHTRRRSCCACVFEGGTRDDHRAARHRRIDAAGLRRQRRAAAAGLLRPAVGRTEAPSAGRAFEKVPNACKMSLQAARNRSFERAPT</sequence>
<reference evidence="1" key="1">
    <citation type="submission" date="2020-05" db="EMBL/GenBank/DDBJ databases">
        <title>Large-scale comparative analyses of tick genomes elucidate their genetic diversity and vector capacities.</title>
        <authorList>
            <person name="Jia N."/>
            <person name="Wang J."/>
            <person name="Shi W."/>
            <person name="Du L."/>
            <person name="Sun Y."/>
            <person name="Zhan W."/>
            <person name="Jiang J."/>
            <person name="Wang Q."/>
            <person name="Zhang B."/>
            <person name="Ji P."/>
            <person name="Sakyi L.B."/>
            <person name="Cui X."/>
            <person name="Yuan T."/>
            <person name="Jiang B."/>
            <person name="Yang W."/>
            <person name="Lam T.T.-Y."/>
            <person name="Chang Q."/>
            <person name="Ding S."/>
            <person name="Wang X."/>
            <person name="Zhu J."/>
            <person name="Ruan X."/>
            <person name="Zhao L."/>
            <person name="Wei J."/>
            <person name="Que T."/>
            <person name="Du C."/>
            <person name="Cheng J."/>
            <person name="Dai P."/>
            <person name="Han X."/>
            <person name="Huang E."/>
            <person name="Gao Y."/>
            <person name="Liu J."/>
            <person name="Shao H."/>
            <person name="Ye R."/>
            <person name="Li L."/>
            <person name="Wei W."/>
            <person name="Wang X."/>
            <person name="Wang C."/>
            <person name="Yang T."/>
            <person name="Huo Q."/>
            <person name="Li W."/>
            <person name="Guo W."/>
            <person name="Chen H."/>
            <person name="Zhou L."/>
            <person name="Ni X."/>
            <person name="Tian J."/>
            <person name="Zhou Y."/>
            <person name="Sheng Y."/>
            <person name="Liu T."/>
            <person name="Pan Y."/>
            <person name="Xia L."/>
            <person name="Li J."/>
            <person name="Zhao F."/>
            <person name="Cao W."/>
        </authorList>
    </citation>
    <scope>NUCLEOTIDE SEQUENCE</scope>
    <source>
        <strain evidence="1">Hyas-2018</strain>
    </source>
</reference>
<protein>
    <submittedName>
        <fullName evidence="1">Uncharacterized protein</fullName>
    </submittedName>
</protein>
<proteinExistence type="predicted"/>
<gene>
    <name evidence="1" type="ORF">HPB50_012791</name>
</gene>
<dbReference type="Proteomes" id="UP000821845">
    <property type="component" value="Chromosome 3"/>
</dbReference>
<evidence type="ECO:0000313" key="2">
    <source>
        <dbReference type="Proteomes" id="UP000821845"/>
    </source>
</evidence>
<organism evidence="1 2">
    <name type="scientific">Hyalomma asiaticum</name>
    <name type="common">Tick</name>
    <dbReference type="NCBI Taxonomy" id="266040"/>
    <lineage>
        <taxon>Eukaryota</taxon>
        <taxon>Metazoa</taxon>
        <taxon>Ecdysozoa</taxon>
        <taxon>Arthropoda</taxon>
        <taxon>Chelicerata</taxon>
        <taxon>Arachnida</taxon>
        <taxon>Acari</taxon>
        <taxon>Parasitiformes</taxon>
        <taxon>Ixodida</taxon>
        <taxon>Ixodoidea</taxon>
        <taxon>Ixodidae</taxon>
        <taxon>Hyalomminae</taxon>
        <taxon>Hyalomma</taxon>
    </lineage>
</organism>
<dbReference type="EMBL" id="CM023483">
    <property type="protein sequence ID" value="KAH6936026.1"/>
    <property type="molecule type" value="Genomic_DNA"/>
</dbReference>
<accession>A0ACB7SPS5</accession>
<evidence type="ECO:0000313" key="1">
    <source>
        <dbReference type="EMBL" id="KAH6936026.1"/>
    </source>
</evidence>
<name>A0ACB7SPS5_HYAAI</name>